<protein>
    <recommendedName>
        <fullName evidence="1">NAD-dependent epimerase/dehydratase domain-containing protein</fullName>
    </recommendedName>
</protein>
<dbReference type="SUPFAM" id="SSF51735">
    <property type="entry name" value="NAD(P)-binding Rossmann-fold domains"/>
    <property type="match status" value="1"/>
</dbReference>
<dbReference type="EMBL" id="MU155395">
    <property type="protein sequence ID" value="KAF9474139.1"/>
    <property type="molecule type" value="Genomic_DNA"/>
</dbReference>
<organism evidence="2 3">
    <name type="scientific">Pholiota conissans</name>
    <dbReference type="NCBI Taxonomy" id="109636"/>
    <lineage>
        <taxon>Eukaryota</taxon>
        <taxon>Fungi</taxon>
        <taxon>Dikarya</taxon>
        <taxon>Basidiomycota</taxon>
        <taxon>Agaricomycotina</taxon>
        <taxon>Agaricomycetes</taxon>
        <taxon>Agaricomycetidae</taxon>
        <taxon>Agaricales</taxon>
        <taxon>Agaricineae</taxon>
        <taxon>Strophariaceae</taxon>
        <taxon>Pholiota</taxon>
    </lineage>
</organism>
<keyword evidence="3" id="KW-1185">Reference proteome</keyword>
<evidence type="ECO:0000259" key="1">
    <source>
        <dbReference type="Pfam" id="PF01370"/>
    </source>
</evidence>
<reference evidence="2" key="1">
    <citation type="submission" date="2020-11" db="EMBL/GenBank/DDBJ databases">
        <authorList>
            <consortium name="DOE Joint Genome Institute"/>
            <person name="Ahrendt S."/>
            <person name="Riley R."/>
            <person name="Andreopoulos W."/>
            <person name="Labutti K."/>
            <person name="Pangilinan J."/>
            <person name="Ruiz-Duenas F.J."/>
            <person name="Barrasa J.M."/>
            <person name="Sanchez-Garcia M."/>
            <person name="Camarero S."/>
            <person name="Miyauchi S."/>
            <person name="Serrano A."/>
            <person name="Linde D."/>
            <person name="Babiker R."/>
            <person name="Drula E."/>
            <person name="Ayuso-Fernandez I."/>
            <person name="Pacheco R."/>
            <person name="Padilla G."/>
            <person name="Ferreira P."/>
            <person name="Barriuso J."/>
            <person name="Kellner H."/>
            <person name="Castanera R."/>
            <person name="Alfaro M."/>
            <person name="Ramirez L."/>
            <person name="Pisabarro A.G."/>
            <person name="Kuo A."/>
            <person name="Tritt A."/>
            <person name="Lipzen A."/>
            <person name="He G."/>
            <person name="Yan M."/>
            <person name="Ng V."/>
            <person name="Cullen D."/>
            <person name="Martin F."/>
            <person name="Rosso M.-N."/>
            <person name="Henrissat B."/>
            <person name="Hibbett D."/>
            <person name="Martinez A.T."/>
            <person name="Grigoriev I.V."/>
        </authorList>
    </citation>
    <scope>NUCLEOTIDE SEQUENCE</scope>
    <source>
        <strain evidence="2">CIRM-BRFM 674</strain>
    </source>
</reference>
<name>A0A9P5YRK6_9AGAR</name>
<dbReference type="InterPro" id="IPR001509">
    <property type="entry name" value="Epimerase_deHydtase"/>
</dbReference>
<sequence length="222" mass="24488">MTILVAGATGKVGRSLVKRLHEANARILLATRSRTVEPPSKAVKFDWFDEKTYAAPFEADPNIDKIFLIQPDILIPCSSALEKGDFVNGRVHEYLADRGVDYVILRPTSFTACGDSKVAYVSVDDIVQVACDALFAEKTTNNDVFIVGPQLYSHDGKLTSEEFQKALLNFGMEEKYAGMLGYIHGQIASGNEAAVTKTPNAYVGKYSLPEYFKAHKDTWIKA</sequence>
<proteinExistence type="predicted"/>
<evidence type="ECO:0000313" key="2">
    <source>
        <dbReference type="EMBL" id="KAF9474139.1"/>
    </source>
</evidence>
<dbReference type="PANTHER" id="PTHR43162:SF1">
    <property type="entry name" value="PRESTALK A DIFFERENTIATION PROTEIN A"/>
    <property type="match status" value="1"/>
</dbReference>
<dbReference type="AlphaFoldDB" id="A0A9P5YRK6"/>
<evidence type="ECO:0000313" key="3">
    <source>
        <dbReference type="Proteomes" id="UP000807469"/>
    </source>
</evidence>
<dbReference type="Proteomes" id="UP000807469">
    <property type="component" value="Unassembled WGS sequence"/>
</dbReference>
<feature type="domain" description="NAD-dependent epimerase/dehydratase" evidence="1">
    <location>
        <begin position="3"/>
        <end position="84"/>
    </location>
</feature>
<dbReference type="PANTHER" id="PTHR43162">
    <property type="match status" value="1"/>
</dbReference>
<dbReference type="OrthoDB" id="419598at2759"/>
<dbReference type="InterPro" id="IPR036291">
    <property type="entry name" value="NAD(P)-bd_dom_sf"/>
</dbReference>
<comment type="caution">
    <text evidence="2">The sequence shown here is derived from an EMBL/GenBank/DDBJ whole genome shotgun (WGS) entry which is preliminary data.</text>
</comment>
<gene>
    <name evidence="2" type="ORF">BDN70DRAFT_899219</name>
</gene>
<accession>A0A9P5YRK6</accession>
<dbReference type="Gene3D" id="3.40.50.720">
    <property type="entry name" value="NAD(P)-binding Rossmann-like Domain"/>
    <property type="match status" value="2"/>
</dbReference>
<dbReference type="Pfam" id="PF01370">
    <property type="entry name" value="Epimerase"/>
    <property type="match status" value="1"/>
</dbReference>
<dbReference type="InterPro" id="IPR051604">
    <property type="entry name" value="Ergot_Alk_Oxidoreductase"/>
</dbReference>